<accession>A0A4C1Y377</accession>
<comment type="caution">
    <text evidence="2">The sequence shown here is derived from an EMBL/GenBank/DDBJ whole genome shotgun (WGS) entry which is preliminary data.</text>
</comment>
<reference evidence="2 3" key="1">
    <citation type="journal article" date="2019" name="Commun. Biol.">
        <title>The bagworm genome reveals a unique fibroin gene that provides high tensile strength.</title>
        <authorList>
            <person name="Kono N."/>
            <person name="Nakamura H."/>
            <person name="Ohtoshi R."/>
            <person name="Tomita M."/>
            <person name="Numata K."/>
            <person name="Arakawa K."/>
        </authorList>
    </citation>
    <scope>NUCLEOTIDE SEQUENCE [LARGE SCALE GENOMIC DNA]</scope>
</reference>
<evidence type="ECO:0000313" key="2">
    <source>
        <dbReference type="EMBL" id="GBP69424.1"/>
    </source>
</evidence>
<sequence length="267" mass="29750">MFSVHRPPLRFILQVQVSDPRRLISGSRFFFLSHFQIQYRYRSVFQFVRRWSGIPNELCQGGLQRKSVFLINNARNAQVTPSWSRVSMGNADHILYYGPHSRLPLIGPVNPLGRRRLLSAAHPSRAMGVSVHATGLQGGNDPADANREVGTAPQRRARWSTAYAPPGRPMISFAQPQSIANLHGKEFIASCRYPTVPILAIWVVTTNTRYPRVTSALLASRMGVGYLMEAEWGHTGESELPRLSLTGRNPTVSAYGHWPGSSCICVT</sequence>
<name>A0A4C1Y377_EUMVA</name>
<dbReference type="EMBL" id="BGZK01001040">
    <property type="protein sequence ID" value="GBP69424.1"/>
    <property type="molecule type" value="Genomic_DNA"/>
</dbReference>
<dbReference type="Proteomes" id="UP000299102">
    <property type="component" value="Unassembled WGS sequence"/>
</dbReference>
<feature type="region of interest" description="Disordered" evidence="1">
    <location>
        <begin position="135"/>
        <end position="157"/>
    </location>
</feature>
<keyword evidence="3" id="KW-1185">Reference proteome</keyword>
<organism evidence="2 3">
    <name type="scientific">Eumeta variegata</name>
    <name type="common">Bagworm moth</name>
    <name type="synonym">Eumeta japonica</name>
    <dbReference type="NCBI Taxonomy" id="151549"/>
    <lineage>
        <taxon>Eukaryota</taxon>
        <taxon>Metazoa</taxon>
        <taxon>Ecdysozoa</taxon>
        <taxon>Arthropoda</taxon>
        <taxon>Hexapoda</taxon>
        <taxon>Insecta</taxon>
        <taxon>Pterygota</taxon>
        <taxon>Neoptera</taxon>
        <taxon>Endopterygota</taxon>
        <taxon>Lepidoptera</taxon>
        <taxon>Glossata</taxon>
        <taxon>Ditrysia</taxon>
        <taxon>Tineoidea</taxon>
        <taxon>Psychidae</taxon>
        <taxon>Oiketicinae</taxon>
        <taxon>Eumeta</taxon>
    </lineage>
</organism>
<gene>
    <name evidence="2" type="ORF">EVAR_52696_1</name>
</gene>
<evidence type="ECO:0000313" key="3">
    <source>
        <dbReference type="Proteomes" id="UP000299102"/>
    </source>
</evidence>
<protein>
    <submittedName>
        <fullName evidence="2">Uncharacterized protein</fullName>
    </submittedName>
</protein>
<dbReference type="AlphaFoldDB" id="A0A4C1Y377"/>
<evidence type="ECO:0000256" key="1">
    <source>
        <dbReference type="SAM" id="MobiDB-lite"/>
    </source>
</evidence>
<proteinExistence type="predicted"/>